<organism evidence="2 3">
    <name type="scientific">Aplosporella prunicola CBS 121167</name>
    <dbReference type="NCBI Taxonomy" id="1176127"/>
    <lineage>
        <taxon>Eukaryota</taxon>
        <taxon>Fungi</taxon>
        <taxon>Dikarya</taxon>
        <taxon>Ascomycota</taxon>
        <taxon>Pezizomycotina</taxon>
        <taxon>Dothideomycetes</taxon>
        <taxon>Dothideomycetes incertae sedis</taxon>
        <taxon>Botryosphaeriales</taxon>
        <taxon>Aplosporellaceae</taxon>
        <taxon>Aplosporella</taxon>
    </lineage>
</organism>
<evidence type="ECO:0000256" key="1">
    <source>
        <dbReference type="SAM" id="Phobius"/>
    </source>
</evidence>
<dbReference type="RefSeq" id="XP_033396612.1">
    <property type="nucleotide sequence ID" value="XM_033546650.1"/>
</dbReference>
<accession>A0A6A6B9L1</accession>
<dbReference type="GeneID" id="54304156"/>
<evidence type="ECO:0000313" key="3">
    <source>
        <dbReference type="Proteomes" id="UP000799438"/>
    </source>
</evidence>
<feature type="transmembrane region" description="Helical" evidence="1">
    <location>
        <begin position="12"/>
        <end position="30"/>
    </location>
</feature>
<proteinExistence type="predicted"/>
<protein>
    <submittedName>
        <fullName evidence="2">Uncharacterized protein</fullName>
    </submittedName>
</protein>
<feature type="transmembrane region" description="Helical" evidence="1">
    <location>
        <begin position="69"/>
        <end position="92"/>
    </location>
</feature>
<keyword evidence="1" id="KW-1133">Transmembrane helix</keyword>
<dbReference type="AlphaFoldDB" id="A0A6A6B9L1"/>
<dbReference type="EMBL" id="ML995488">
    <property type="protein sequence ID" value="KAF2140899.1"/>
    <property type="molecule type" value="Genomic_DNA"/>
</dbReference>
<evidence type="ECO:0000313" key="2">
    <source>
        <dbReference type="EMBL" id="KAF2140899.1"/>
    </source>
</evidence>
<reference evidence="2" key="1">
    <citation type="journal article" date="2020" name="Stud. Mycol.">
        <title>101 Dothideomycetes genomes: a test case for predicting lifestyles and emergence of pathogens.</title>
        <authorList>
            <person name="Haridas S."/>
            <person name="Albert R."/>
            <person name="Binder M."/>
            <person name="Bloem J."/>
            <person name="Labutti K."/>
            <person name="Salamov A."/>
            <person name="Andreopoulos B."/>
            <person name="Baker S."/>
            <person name="Barry K."/>
            <person name="Bills G."/>
            <person name="Bluhm B."/>
            <person name="Cannon C."/>
            <person name="Castanera R."/>
            <person name="Culley D."/>
            <person name="Daum C."/>
            <person name="Ezra D."/>
            <person name="Gonzalez J."/>
            <person name="Henrissat B."/>
            <person name="Kuo A."/>
            <person name="Liang C."/>
            <person name="Lipzen A."/>
            <person name="Lutzoni F."/>
            <person name="Magnuson J."/>
            <person name="Mondo S."/>
            <person name="Nolan M."/>
            <person name="Ohm R."/>
            <person name="Pangilinan J."/>
            <person name="Park H.-J."/>
            <person name="Ramirez L."/>
            <person name="Alfaro M."/>
            <person name="Sun H."/>
            <person name="Tritt A."/>
            <person name="Yoshinaga Y."/>
            <person name="Zwiers L.-H."/>
            <person name="Turgeon B."/>
            <person name="Goodwin S."/>
            <person name="Spatafora J."/>
            <person name="Crous P."/>
            <person name="Grigoriev I."/>
        </authorList>
    </citation>
    <scope>NUCLEOTIDE SEQUENCE</scope>
    <source>
        <strain evidence="2">CBS 121167</strain>
    </source>
</reference>
<keyword evidence="1" id="KW-0812">Transmembrane</keyword>
<name>A0A6A6B9L1_9PEZI</name>
<sequence>MQTRLRISHLSFFFYLFFFFIGAQQITYRLRAFWAHQMGLHAFFAGAFKHFQRLGPVSQWDLLAKLPLIVFWILFTCCSLHFYLLFLFLFFIRWVSNGRNTGNDGMCGPSSASESVLLSHFSHLQRLPLSGHLRCTERSELAFGFLAAFWMPDGPYLVAVLQQVLHG</sequence>
<dbReference type="Proteomes" id="UP000799438">
    <property type="component" value="Unassembled WGS sequence"/>
</dbReference>
<gene>
    <name evidence="2" type="ORF">K452DRAFT_42570</name>
</gene>
<keyword evidence="1" id="KW-0472">Membrane</keyword>
<keyword evidence="3" id="KW-1185">Reference proteome</keyword>